<feature type="binding site" evidence="7">
    <location>
        <begin position="369"/>
        <end position="371"/>
    </location>
    <ligand>
        <name>GTP</name>
        <dbReference type="ChEBI" id="CHEBI:37565"/>
    </ligand>
</feature>
<feature type="domain" description="Hflx-type G" evidence="10">
    <location>
        <begin position="215"/>
        <end position="391"/>
    </location>
</feature>
<evidence type="ECO:0000313" key="11">
    <source>
        <dbReference type="EMBL" id="HJC23288.1"/>
    </source>
</evidence>
<dbReference type="InterPro" id="IPR032305">
    <property type="entry name" value="GTP-bd_M"/>
</dbReference>
<evidence type="ECO:0000313" key="12">
    <source>
        <dbReference type="Proteomes" id="UP000823891"/>
    </source>
</evidence>
<dbReference type="PIRSF" id="PIRSF006809">
    <property type="entry name" value="GTP-binding_hflX_prd"/>
    <property type="match status" value="1"/>
</dbReference>
<dbReference type="GO" id="GO:0005737">
    <property type="term" value="C:cytoplasm"/>
    <property type="evidence" value="ECO:0007669"/>
    <property type="project" value="UniProtKB-SubCell"/>
</dbReference>
<dbReference type="CDD" id="cd01878">
    <property type="entry name" value="HflX"/>
    <property type="match status" value="1"/>
</dbReference>
<feature type="binding site" evidence="7">
    <location>
        <begin position="259"/>
        <end position="263"/>
    </location>
    <ligand>
        <name>GTP</name>
        <dbReference type="ChEBI" id="CHEBI:37565"/>
    </ligand>
</feature>
<feature type="binding site" evidence="7">
    <location>
        <begin position="347"/>
        <end position="350"/>
    </location>
    <ligand>
        <name>GTP</name>
        <dbReference type="ChEBI" id="CHEBI:37565"/>
    </ligand>
</feature>
<dbReference type="GO" id="GO:0043022">
    <property type="term" value="F:ribosome binding"/>
    <property type="evidence" value="ECO:0007669"/>
    <property type="project" value="TreeGrafter"/>
</dbReference>
<dbReference type="InterPro" id="IPR016496">
    <property type="entry name" value="GTPase_HflX"/>
</dbReference>
<dbReference type="Gene3D" id="3.40.50.11060">
    <property type="entry name" value="GTPase HflX, N-terminal domain"/>
    <property type="match status" value="1"/>
</dbReference>
<dbReference type="AlphaFoldDB" id="A0A9D2NEF8"/>
<evidence type="ECO:0000256" key="7">
    <source>
        <dbReference type="PIRSR" id="PIRSR006809-1"/>
    </source>
</evidence>
<reference evidence="11" key="2">
    <citation type="submission" date="2021-04" db="EMBL/GenBank/DDBJ databases">
        <authorList>
            <person name="Gilroy R."/>
        </authorList>
    </citation>
    <scope>NUCLEOTIDE SEQUENCE</scope>
    <source>
        <strain evidence="11">USAMLcec2-132</strain>
    </source>
</reference>
<dbReference type="InterPro" id="IPR025121">
    <property type="entry name" value="GTPase_HflX_N"/>
</dbReference>
<dbReference type="GO" id="GO:0005525">
    <property type="term" value="F:GTP binding"/>
    <property type="evidence" value="ECO:0007669"/>
    <property type="project" value="UniProtKB-UniRule"/>
</dbReference>
<dbReference type="PANTHER" id="PTHR10229:SF4">
    <property type="entry name" value="GTPASE HFLX"/>
    <property type="match status" value="1"/>
</dbReference>
<protein>
    <recommendedName>
        <fullName evidence="6">GTPase HflX</fullName>
    </recommendedName>
    <alternativeName>
        <fullName evidence="6">GTP-binding protein HflX</fullName>
    </alternativeName>
</protein>
<keyword evidence="5 6" id="KW-0342">GTP-binding</keyword>
<dbReference type="InterPro" id="IPR027417">
    <property type="entry name" value="P-loop_NTPase"/>
</dbReference>
<feature type="coiled-coil region" evidence="9">
    <location>
        <begin position="174"/>
        <end position="208"/>
    </location>
</feature>
<evidence type="ECO:0000256" key="4">
    <source>
        <dbReference type="ARBA" id="ARBA00022842"/>
    </source>
</evidence>
<dbReference type="InterPro" id="IPR042108">
    <property type="entry name" value="GTPase_HflX_N_sf"/>
</dbReference>
<comment type="subunit">
    <text evidence="6">Monomer. Associates with the 50S ribosomal subunit.</text>
</comment>
<dbReference type="InterPro" id="IPR030394">
    <property type="entry name" value="G_HFLX_dom"/>
</dbReference>
<feature type="binding site" evidence="8">
    <location>
        <position position="228"/>
    </location>
    <ligand>
        <name>Mg(2+)</name>
        <dbReference type="ChEBI" id="CHEBI:18420"/>
    </ligand>
</feature>
<dbReference type="Gene3D" id="3.40.50.300">
    <property type="entry name" value="P-loop containing nucleotide triphosphate hydrolases"/>
    <property type="match status" value="1"/>
</dbReference>
<comment type="subcellular location">
    <subcellularLocation>
        <location evidence="6">Cytoplasm</location>
    </subcellularLocation>
    <text evidence="6">May associate with membranes.</text>
</comment>
<feature type="binding site" evidence="7">
    <location>
        <begin position="281"/>
        <end position="284"/>
    </location>
    <ligand>
        <name>GTP</name>
        <dbReference type="ChEBI" id="CHEBI:37565"/>
    </ligand>
</feature>
<dbReference type="InterPro" id="IPR006073">
    <property type="entry name" value="GTP-bd"/>
</dbReference>
<evidence type="ECO:0000256" key="5">
    <source>
        <dbReference type="ARBA" id="ARBA00023134"/>
    </source>
</evidence>
<keyword evidence="2 8" id="KW-0479">Metal-binding</keyword>
<evidence type="ECO:0000256" key="3">
    <source>
        <dbReference type="ARBA" id="ARBA00022741"/>
    </source>
</evidence>
<dbReference type="Pfam" id="PF13167">
    <property type="entry name" value="GTP-bdg_N"/>
    <property type="match status" value="1"/>
</dbReference>
<dbReference type="Gene3D" id="6.10.250.2860">
    <property type="match status" value="1"/>
</dbReference>
<sequence length="444" mass="50029">MERNKETKIYDIQAQEGQEKKPRALLAGLRLGGDREFDSSMEELGSLAEACGMEVAARVEQTLSNPTPAYYIGSGKVAEIKETVELLDIDYVIFEDALSPSQLKNLQKEIDASVMDRTSLILEIFSRRARTREARLQVESASLQYMLPRLVGMRDSLGRQAGASGSLSNKGSGEKQIELDRRKIERRISELRRELDAIEHDRDIQRRKRGRSALPLAALVGYTNAGKSTLMNRLLSACAETAGNSVKEEKLVMEKDMLFATLDTTVRKIEPGNRKDFLLSDTVGFVSRLPHGLIKAFRSTLDEVRYADLLLNVVDASDERFREQMRVTEETLRELGAEKIPCIHVMNKADRFMEPGELPRIDGNRIYLSAKQGLGTEELLSMIEERLYAGNREGIFLIPYSRGDLVSYLNENADVRAQEYLAEGVKIAASCRESDYERLRAFCC</sequence>
<keyword evidence="1 6" id="KW-0963">Cytoplasm</keyword>
<comment type="similarity">
    <text evidence="6">Belongs to the TRAFAC class OBG-HflX-like GTPase superfamily. HflX GTPase family.</text>
</comment>
<dbReference type="SUPFAM" id="SSF52540">
    <property type="entry name" value="P-loop containing nucleoside triphosphate hydrolases"/>
    <property type="match status" value="1"/>
</dbReference>
<feature type="binding site" evidence="7">
    <location>
        <begin position="221"/>
        <end position="228"/>
    </location>
    <ligand>
        <name>GTP</name>
        <dbReference type="ChEBI" id="CHEBI:37565"/>
    </ligand>
</feature>
<evidence type="ECO:0000256" key="2">
    <source>
        <dbReference type="ARBA" id="ARBA00022723"/>
    </source>
</evidence>
<dbReference type="Proteomes" id="UP000823891">
    <property type="component" value="Unassembled WGS sequence"/>
</dbReference>
<evidence type="ECO:0000256" key="6">
    <source>
        <dbReference type="HAMAP-Rule" id="MF_00900"/>
    </source>
</evidence>
<evidence type="ECO:0000256" key="8">
    <source>
        <dbReference type="PIRSR" id="PIRSR006809-2"/>
    </source>
</evidence>
<comment type="cofactor">
    <cofactor evidence="8">
        <name>Mg(2+)</name>
        <dbReference type="ChEBI" id="CHEBI:18420"/>
    </cofactor>
</comment>
<reference evidence="11" key="1">
    <citation type="journal article" date="2021" name="PeerJ">
        <title>Extensive microbial diversity within the chicken gut microbiome revealed by metagenomics and culture.</title>
        <authorList>
            <person name="Gilroy R."/>
            <person name="Ravi A."/>
            <person name="Getino M."/>
            <person name="Pursley I."/>
            <person name="Horton D.L."/>
            <person name="Alikhan N.F."/>
            <person name="Baker D."/>
            <person name="Gharbi K."/>
            <person name="Hall N."/>
            <person name="Watson M."/>
            <person name="Adriaenssens E.M."/>
            <person name="Foster-Nyarko E."/>
            <person name="Jarju S."/>
            <person name="Secka A."/>
            <person name="Antonio M."/>
            <person name="Oren A."/>
            <person name="Chaudhuri R.R."/>
            <person name="La Ragione R."/>
            <person name="Hildebrand F."/>
            <person name="Pallen M.J."/>
        </authorList>
    </citation>
    <scope>NUCLEOTIDE SEQUENCE</scope>
    <source>
        <strain evidence="11">USAMLcec2-132</strain>
    </source>
</reference>
<organism evidence="11 12">
    <name type="scientific">Candidatus Eisenbergiella merdavium</name>
    <dbReference type="NCBI Taxonomy" id="2838551"/>
    <lineage>
        <taxon>Bacteria</taxon>
        <taxon>Bacillati</taxon>
        <taxon>Bacillota</taxon>
        <taxon>Clostridia</taxon>
        <taxon>Lachnospirales</taxon>
        <taxon>Lachnospiraceae</taxon>
        <taxon>Eisenbergiella</taxon>
    </lineage>
</organism>
<dbReference type="Pfam" id="PF01926">
    <property type="entry name" value="MMR_HSR1"/>
    <property type="match status" value="1"/>
</dbReference>
<name>A0A9D2NEF8_9FIRM</name>
<evidence type="ECO:0000256" key="9">
    <source>
        <dbReference type="SAM" id="Coils"/>
    </source>
</evidence>
<evidence type="ECO:0000256" key="1">
    <source>
        <dbReference type="ARBA" id="ARBA00022490"/>
    </source>
</evidence>
<comment type="function">
    <text evidence="6">GTPase that associates with the 50S ribosomal subunit and may have a role during protein synthesis or ribosome biogenesis.</text>
</comment>
<comment type="caution">
    <text evidence="11">The sequence shown here is derived from an EMBL/GenBank/DDBJ whole genome shotgun (WGS) entry which is preliminary data.</text>
</comment>
<keyword evidence="3 6" id="KW-0547">Nucleotide-binding</keyword>
<dbReference type="HAMAP" id="MF_00900">
    <property type="entry name" value="GTPase_HflX"/>
    <property type="match status" value="1"/>
</dbReference>
<evidence type="ECO:0000259" key="10">
    <source>
        <dbReference type="PROSITE" id="PS51705"/>
    </source>
</evidence>
<dbReference type="Pfam" id="PF16360">
    <property type="entry name" value="GTP-bdg_M"/>
    <property type="match status" value="1"/>
</dbReference>
<proteinExistence type="inferred from homology"/>
<dbReference type="EMBL" id="DWWS01000021">
    <property type="protein sequence ID" value="HJC23288.1"/>
    <property type="molecule type" value="Genomic_DNA"/>
</dbReference>
<feature type="binding site" evidence="8">
    <location>
        <position position="261"/>
    </location>
    <ligand>
        <name>Mg(2+)</name>
        <dbReference type="ChEBI" id="CHEBI:18420"/>
    </ligand>
</feature>
<dbReference type="PROSITE" id="PS51705">
    <property type="entry name" value="G_HFLX"/>
    <property type="match status" value="1"/>
</dbReference>
<keyword evidence="9" id="KW-0175">Coiled coil</keyword>
<dbReference type="PANTHER" id="PTHR10229">
    <property type="entry name" value="GTP-BINDING PROTEIN HFLX"/>
    <property type="match status" value="1"/>
</dbReference>
<accession>A0A9D2NEF8</accession>
<dbReference type="FunFam" id="3.40.50.11060:FF:000001">
    <property type="entry name" value="GTPase HflX"/>
    <property type="match status" value="1"/>
</dbReference>
<gene>
    <name evidence="6 11" type="primary">hflX</name>
    <name evidence="11" type="ORF">H9761_06250</name>
</gene>
<dbReference type="GO" id="GO:0046872">
    <property type="term" value="F:metal ion binding"/>
    <property type="evidence" value="ECO:0007669"/>
    <property type="project" value="UniProtKB-KW"/>
</dbReference>
<dbReference type="GO" id="GO:0003924">
    <property type="term" value="F:GTPase activity"/>
    <property type="evidence" value="ECO:0007669"/>
    <property type="project" value="UniProtKB-UniRule"/>
</dbReference>
<dbReference type="NCBIfam" id="TIGR03156">
    <property type="entry name" value="GTP_HflX"/>
    <property type="match status" value="1"/>
</dbReference>
<keyword evidence="4 8" id="KW-0460">Magnesium</keyword>
<dbReference type="PRINTS" id="PR00326">
    <property type="entry name" value="GTP1OBG"/>
</dbReference>